<comment type="caution">
    <text evidence="13">The sequence shown here is derived from an EMBL/GenBank/DDBJ whole genome shotgun (WGS) entry which is preliminary data.</text>
</comment>
<dbReference type="Gene3D" id="3.40.640.10">
    <property type="entry name" value="Type I PLP-dependent aspartate aminotransferase-like (Major domain)"/>
    <property type="match status" value="1"/>
</dbReference>
<evidence type="ECO:0000313" key="14">
    <source>
        <dbReference type="Proteomes" id="UP000289718"/>
    </source>
</evidence>
<accession>A0A4Q1AW16</accession>
<dbReference type="InterPro" id="IPR016454">
    <property type="entry name" value="Cysteine_dSase"/>
</dbReference>
<dbReference type="GO" id="GO:0051537">
    <property type="term" value="F:2 iron, 2 sulfur cluster binding"/>
    <property type="evidence" value="ECO:0007669"/>
    <property type="project" value="UniProtKB-KW"/>
</dbReference>
<name>A0A4Q1AW16_9BACT</name>
<feature type="domain" description="Aminotransferase class V" evidence="12">
    <location>
        <begin position="3"/>
        <end position="368"/>
    </location>
</feature>
<evidence type="ECO:0000256" key="1">
    <source>
        <dbReference type="ARBA" id="ARBA00001933"/>
    </source>
</evidence>
<dbReference type="PIRSF" id="PIRSF005572">
    <property type="entry name" value="NifS"/>
    <property type="match status" value="1"/>
</dbReference>
<evidence type="ECO:0000256" key="6">
    <source>
        <dbReference type="ARBA" id="ARBA00022714"/>
    </source>
</evidence>
<comment type="cofactor">
    <cofactor evidence="1">
        <name>pyridoxal 5'-phosphate</name>
        <dbReference type="ChEBI" id="CHEBI:597326"/>
    </cofactor>
</comment>
<dbReference type="PANTHER" id="PTHR11601:SF34">
    <property type="entry name" value="CYSTEINE DESULFURASE"/>
    <property type="match status" value="1"/>
</dbReference>
<reference evidence="13 14" key="1">
    <citation type="submission" date="2017-09" db="EMBL/GenBank/DDBJ databases">
        <title>Genomics of the genus Arcobacter.</title>
        <authorList>
            <person name="Perez-Cataluna A."/>
            <person name="Figueras M.J."/>
            <person name="Salas-Masso N."/>
        </authorList>
    </citation>
    <scope>NUCLEOTIDE SEQUENCE [LARGE SCALE GENOMIC DNA]</scope>
    <source>
        <strain evidence="13 14">F156-34</strain>
    </source>
</reference>
<dbReference type="Pfam" id="PF00266">
    <property type="entry name" value="Aminotran_5"/>
    <property type="match status" value="1"/>
</dbReference>
<keyword evidence="7" id="KW-0479">Metal-binding</keyword>
<dbReference type="Proteomes" id="UP000289718">
    <property type="component" value="Unassembled WGS sequence"/>
</dbReference>
<dbReference type="RefSeq" id="WP_129062498.1">
    <property type="nucleotide sequence ID" value="NZ_NXIE01000006.1"/>
</dbReference>
<organism evidence="13 14">
    <name type="scientific">Halarcobacter mediterraneus</name>
    <dbReference type="NCBI Taxonomy" id="2023153"/>
    <lineage>
        <taxon>Bacteria</taxon>
        <taxon>Pseudomonadati</taxon>
        <taxon>Campylobacterota</taxon>
        <taxon>Epsilonproteobacteria</taxon>
        <taxon>Campylobacterales</taxon>
        <taxon>Arcobacteraceae</taxon>
        <taxon>Halarcobacter</taxon>
    </lineage>
</organism>
<evidence type="ECO:0000256" key="3">
    <source>
        <dbReference type="ARBA" id="ARBA00006490"/>
    </source>
</evidence>
<keyword evidence="5" id="KW-0808">Transferase</keyword>
<dbReference type="InterPro" id="IPR000192">
    <property type="entry name" value="Aminotrans_V_dom"/>
</dbReference>
<evidence type="ECO:0000256" key="11">
    <source>
        <dbReference type="ARBA" id="ARBA00050776"/>
    </source>
</evidence>
<dbReference type="InterPro" id="IPR015421">
    <property type="entry name" value="PyrdxlP-dep_Trfase_major"/>
</dbReference>
<dbReference type="AlphaFoldDB" id="A0A4Q1AW16"/>
<keyword evidence="6" id="KW-0001">2Fe-2S</keyword>
<comment type="function">
    <text evidence="2">Catalyzes the removal of elemental sulfur atoms from cysteine to produce alanine. Seems to participate in the biosynthesis of the nitrogenase metalloclusters by providing the inorganic sulfur required for the Fe-S core formation.</text>
</comment>
<keyword evidence="14" id="KW-1185">Reference proteome</keyword>
<evidence type="ECO:0000256" key="2">
    <source>
        <dbReference type="ARBA" id="ARBA00003120"/>
    </source>
</evidence>
<evidence type="ECO:0000259" key="12">
    <source>
        <dbReference type="Pfam" id="PF00266"/>
    </source>
</evidence>
<dbReference type="PANTHER" id="PTHR11601">
    <property type="entry name" value="CYSTEINE DESULFURYLASE FAMILY MEMBER"/>
    <property type="match status" value="1"/>
</dbReference>
<sequence>MEVYLDNNATTKVDPEVFKAMEPFFCDIYGNPNSLHKFGAGTHKKMVEALDYLYSGINAADEDDIVITGNATESNNTVIKGIWVDKILNGNKNHIITSEVEHPSITAVCKFLETQGVSVTYLPVNEEGILEAQQVADYIKEDTALVTIMWANNETGKLFPIKEIGQICKDAGVPFHTDATQAIGKVPVDVQACNVNYLSFSAHKFHGPKGVGGLYIQKGFEVTPLLHGGEQMGGHRAGTVDVASMIGMGVAMKLATSEMALAYENNHVRKLRDKLENAILEIPETIVIGGKENRTPNTTLISIRGVEGESMLWDMNQKTIGASTGSACASEDLEANPVMNAFGSDSELAHTGVRFSLSRFNTEAEIDYAIDVIKGAIARLRSISSSYAYTPKNHVSEL</sequence>
<dbReference type="OrthoDB" id="9808002at2"/>
<comment type="catalytic activity">
    <reaction evidence="11">
        <text>(sulfur carrier)-H + L-cysteine = (sulfur carrier)-SH + L-alanine</text>
        <dbReference type="Rhea" id="RHEA:43892"/>
        <dbReference type="Rhea" id="RHEA-COMP:14737"/>
        <dbReference type="Rhea" id="RHEA-COMP:14739"/>
        <dbReference type="ChEBI" id="CHEBI:29917"/>
        <dbReference type="ChEBI" id="CHEBI:35235"/>
        <dbReference type="ChEBI" id="CHEBI:57972"/>
        <dbReference type="ChEBI" id="CHEBI:64428"/>
        <dbReference type="EC" id="2.8.1.7"/>
    </reaction>
</comment>
<dbReference type="GO" id="GO:0046872">
    <property type="term" value="F:metal ion binding"/>
    <property type="evidence" value="ECO:0007669"/>
    <property type="project" value="UniProtKB-KW"/>
</dbReference>
<dbReference type="InterPro" id="IPR015424">
    <property type="entry name" value="PyrdxlP-dep_Trfase"/>
</dbReference>
<keyword evidence="9" id="KW-0408">Iron</keyword>
<evidence type="ECO:0000313" key="13">
    <source>
        <dbReference type="EMBL" id="RXK11629.1"/>
    </source>
</evidence>
<evidence type="ECO:0000256" key="5">
    <source>
        <dbReference type="ARBA" id="ARBA00022679"/>
    </source>
</evidence>
<dbReference type="InterPro" id="IPR017773">
    <property type="entry name" value="Cys_deSase_NifS_proteobacteria"/>
</dbReference>
<dbReference type="NCBIfam" id="TIGR03403">
    <property type="entry name" value="nifS_epsilon"/>
    <property type="match status" value="1"/>
</dbReference>
<proteinExistence type="inferred from homology"/>
<dbReference type="EC" id="2.8.1.7" evidence="4"/>
<dbReference type="Gene3D" id="3.90.1150.10">
    <property type="entry name" value="Aspartate Aminotransferase, domain 1"/>
    <property type="match status" value="1"/>
</dbReference>
<dbReference type="SUPFAM" id="SSF53383">
    <property type="entry name" value="PLP-dependent transferases"/>
    <property type="match status" value="1"/>
</dbReference>
<dbReference type="GO" id="GO:0006534">
    <property type="term" value="P:cysteine metabolic process"/>
    <property type="evidence" value="ECO:0007669"/>
    <property type="project" value="InterPro"/>
</dbReference>
<evidence type="ECO:0000256" key="4">
    <source>
        <dbReference type="ARBA" id="ARBA00012239"/>
    </source>
</evidence>
<dbReference type="InterPro" id="IPR015422">
    <property type="entry name" value="PyrdxlP-dep_Trfase_small"/>
</dbReference>
<dbReference type="FunFam" id="3.40.640.10:FF:000084">
    <property type="entry name" value="IscS-like cysteine desulfurase"/>
    <property type="match status" value="1"/>
</dbReference>
<keyword evidence="10" id="KW-0411">Iron-sulfur</keyword>
<evidence type="ECO:0000256" key="10">
    <source>
        <dbReference type="ARBA" id="ARBA00023014"/>
    </source>
</evidence>
<keyword evidence="8" id="KW-0663">Pyridoxal phosphate</keyword>
<gene>
    <name evidence="13" type="primary">nifS</name>
    <name evidence="13" type="ORF">CP965_12725</name>
</gene>
<dbReference type="GO" id="GO:0031071">
    <property type="term" value="F:cysteine desulfurase activity"/>
    <property type="evidence" value="ECO:0007669"/>
    <property type="project" value="UniProtKB-EC"/>
</dbReference>
<evidence type="ECO:0000256" key="7">
    <source>
        <dbReference type="ARBA" id="ARBA00022723"/>
    </source>
</evidence>
<comment type="similarity">
    <text evidence="3">Belongs to the class-V pyridoxal-phosphate-dependent aminotransferase family. NifS/IscS subfamily.</text>
</comment>
<protein>
    <recommendedName>
        <fullName evidence="4">cysteine desulfurase</fullName>
        <ecNumber evidence="4">2.8.1.7</ecNumber>
    </recommendedName>
</protein>
<dbReference type="EMBL" id="NXIE01000006">
    <property type="protein sequence ID" value="RXK11629.1"/>
    <property type="molecule type" value="Genomic_DNA"/>
</dbReference>
<evidence type="ECO:0000256" key="9">
    <source>
        <dbReference type="ARBA" id="ARBA00023004"/>
    </source>
</evidence>
<evidence type="ECO:0000256" key="8">
    <source>
        <dbReference type="ARBA" id="ARBA00022898"/>
    </source>
</evidence>